<sequence>MKKKWTRILLIFLLILLIAAGYVTYLLKFKEYDVVDPGIDKITDENFSVTLPSGTDLVLGSDGEISMGQAVMPDSADTRESTIKVGENLTVADINDKYRPVLNEIESLASSKVNSLAEQAIDEFYTKKEKGEKISYPYFYQKYMEALDGLEENTDVFFAGVMSIVEQELATSGFNPSYVDSFREDYEASKKSQRKNLNERIDK</sequence>
<proteinExistence type="predicted"/>
<comment type="caution">
    <text evidence="1">The sequence shown here is derived from an EMBL/GenBank/DDBJ whole genome shotgun (WGS) entry which is preliminary data.</text>
</comment>
<evidence type="ECO:0000313" key="2">
    <source>
        <dbReference type="Proteomes" id="UP001172743"/>
    </source>
</evidence>
<dbReference type="Proteomes" id="UP001172743">
    <property type="component" value="Unassembled WGS sequence"/>
</dbReference>
<evidence type="ECO:0000313" key="1">
    <source>
        <dbReference type="EMBL" id="MDN4495114.1"/>
    </source>
</evidence>
<gene>
    <name evidence="1" type="ORF">QYB95_16290</name>
</gene>
<organism evidence="1 2">
    <name type="scientific">Ureibacillus aquaedulcis</name>
    <dbReference type="NCBI Taxonomy" id="3058421"/>
    <lineage>
        <taxon>Bacteria</taxon>
        <taxon>Bacillati</taxon>
        <taxon>Bacillota</taxon>
        <taxon>Bacilli</taxon>
        <taxon>Bacillales</taxon>
        <taxon>Caryophanaceae</taxon>
        <taxon>Ureibacillus</taxon>
    </lineage>
</organism>
<protein>
    <submittedName>
        <fullName evidence="1">Uncharacterized protein</fullName>
    </submittedName>
</protein>
<dbReference type="RefSeq" id="WP_301139431.1">
    <property type="nucleotide sequence ID" value="NZ_JAUHTQ010000016.1"/>
</dbReference>
<keyword evidence="2" id="KW-1185">Reference proteome</keyword>
<dbReference type="EMBL" id="JAUHTQ010000016">
    <property type="protein sequence ID" value="MDN4495114.1"/>
    <property type="molecule type" value="Genomic_DNA"/>
</dbReference>
<accession>A0ABT8GUM9</accession>
<name>A0ABT8GUM9_9BACL</name>
<reference evidence="1" key="1">
    <citation type="submission" date="2023-07" db="EMBL/GenBank/DDBJ databases">
        <title>Ureibacillus sp. isolated from freshwater well.</title>
        <authorList>
            <person name="Kirdat K."/>
            <person name="Bhatt A."/>
            <person name="Teware R."/>
            <person name="Bhavsar Y."/>
            <person name="Yadav A."/>
        </authorList>
    </citation>
    <scope>NUCLEOTIDE SEQUENCE</scope>
    <source>
        <strain evidence="1">BA0131</strain>
    </source>
</reference>